<proteinExistence type="predicted"/>
<reference evidence="1" key="1">
    <citation type="submission" date="2020-05" db="EMBL/GenBank/DDBJ databases">
        <authorList>
            <person name="Chiriac C."/>
            <person name="Salcher M."/>
            <person name="Ghai R."/>
            <person name="Kavagutti S V."/>
        </authorList>
    </citation>
    <scope>NUCLEOTIDE SEQUENCE</scope>
</reference>
<name>A0A6J7XEJ6_9CAUD</name>
<evidence type="ECO:0000313" key="1">
    <source>
        <dbReference type="EMBL" id="CAB5228588.1"/>
    </source>
</evidence>
<accession>A0A6J7XEJ6</accession>
<sequence>MHMNTAELKFRHFLGPAMGEHWMMTWHEDRHISPGVPDLHYVIDEDCRVGWLELKAMEVELSKIYRVKVEPSQHQYIRRWRDFMPIHFLIRVKRIVYLVDGVHHAALPEIHNAHDMRLICAATCDQADIAKVLTPALKKLTRY</sequence>
<gene>
    <name evidence="1" type="ORF">UFOVP1544_5</name>
</gene>
<protein>
    <submittedName>
        <fullName evidence="1">Uncharacterized protein</fullName>
    </submittedName>
</protein>
<organism evidence="1">
    <name type="scientific">uncultured Caudovirales phage</name>
    <dbReference type="NCBI Taxonomy" id="2100421"/>
    <lineage>
        <taxon>Viruses</taxon>
        <taxon>Duplodnaviria</taxon>
        <taxon>Heunggongvirae</taxon>
        <taxon>Uroviricota</taxon>
        <taxon>Caudoviricetes</taxon>
        <taxon>Peduoviridae</taxon>
        <taxon>Maltschvirus</taxon>
        <taxon>Maltschvirus maltsch</taxon>
    </lineage>
</organism>
<dbReference type="EMBL" id="LR798396">
    <property type="protein sequence ID" value="CAB5228588.1"/>
    <property type="molecule type" value="Genomic_DNA"/>
</dbReference>